<dbReference type="InterPro" id="IPR011009">
    <property type="entry name" value="Kinase-like_dom_sf"/>
</dbReference>
<reference evidence="12 13" key="1">
    <citation type="submission" date="2019-03" db="EMBL/GenBank/DDBJ databases">
        <title>Single cell metagenomics reveals metabolic interactions within the superorganism composed of flagellate Streblomastix strix and complex community of Bacteroidetes bacteria on its surface.</title>
        <authorList>
            <person name="Treitli S.C."/>
            <person name="Kolisko M."/>
            <person name="Husnik F."/>
            <person name="Keeling P."/>
            <person name="Hampl V."/>
        </authorList>
    </citation>
    <scope>NUCLEOTIDE SEQUENCE [LARGE SCALE GENOMIC DNA]</scope>
    <source>
        <strain evidence="12">ST1C</strain>
    </source>
</reference>
<feature type="compositionally biased region" description="Basic residues" evidence="10">
    <location>
        <begin position="825"/>
        <end position="836"/>
    </location>
</feature>
<comment type="catalytic activity">
    <reaction evidence="9">
        <text>L-seryl-[protein] + ATP = O-phospho-L-seryl-[protein] + ADP + H(+)</text>
        <dbReference type="Rhea" id="RHEA:17989"/>
        <dbReference type="Rhea" id="RHEA-COMP:9863"/>
        <dbReference type="Rhea" id="RHEA-COMP:11604"/>
        <dbReference type="ChEBI" id="CHEBI:15378"/>
        <dbReference type="ChEBI" id="CHEBI:29999"/>
        <dbReference type="ChEBI" id="CHEBI:30616"/>
        <dbReference type="ChEBI" id="CHEBI:83421"/>
        <dbReference type="ChEBI" id="CHEBI:456216"/>
        <dbReference type="EC" id="2.7.11.1"/>
    </reaction>
</comment>
<feature type="compositionally biased region" description="Basic and acidic residues" evidence="10">
    <location>
        <begin position="289"/>
        <end position="301"/>
    </location>
</feature>
<dbReference type="Pfam" id="PF00069">
    <property type="entry name" value="Pkinase"/>
    <property type="match status" value="1"/>
</dbReference>
<comment type="catalytic activity">
    <reaction evidence="8">
        <text>L-threonyl-[protein] + ATP = O-phospho-L-threonyl-[protein] + ADP + H(+)</text>
        <dbReference type="Rhea" id="RHEA:46608"/>
        <dbReference type="Rhea" id="RHEA-COMP:11060"/>
        <dbReference type="Rhea" id="RHEA-COMP:11605"/>
        <dbReference type="ChEBI" id="CHEBI:15378"/>
        <dbReference type="ChEBI" id="CHEBI:30013"/>
        <dbReference type="ChEBI" id="CHEBI:30616"/>
        <dbReference type="ChEBI" id="CHEBI:61977"/>
        <dbReference type="ChEBI" id="CHEBI:456216"/>
        <dbReference type="EC" id="2.7.11.1"/>
    </reaction>
</comment>
<keyword evidence="5" id="KW-0547">Nucleotide-binding</keyword>
<feature type="compositionally biased region" description="Acidic residues" evidence="10">
    <location>
        <begin position="328"/>
        <end position="338"/>
    </location>
</feature>
<dbReference type="SMART" id="SM00220">
    <property type="entry name" value="S_TKc"/>
    <property type="match status" value="1"/>
</dbReference>
<feature type="compositionally biased region" description="Polar residues" evidence="10">
    <location>
        <begin position="344"/>
        <end position="384"/>
    </location>
</feature>
<dbReference type="InterPro" id="IPR000719">
    <property type="entry name" value="Prot_kinase_dom"/>
</dbReference>
<dbReference type="GO" id="GO:0004674">
    <property type="term" value="F:protein serine/threonine kinase activity"/>
    <property type="evidence" value="ECO:0007669"/>
    <property type="project" value="UniProtKB-KW"/>
</dbReference>
<sequence length="865" mass="98369">MSHSKVSDFKKIKQLGKGSYGTTYLVERLEDGNCYCMKVIQISALSSKEQKESIDEACFLAQLNSEFIVQYYDSFIDGGMLYIVMEFADGGSLEDLIKDEKATGVPIEEDEVWRYFFEISIGLLHIHSKKMIHRDMKPGNVFLTSEKKVKIGDLGVAKLLITQEFAQTMVGTPYYLSPELVAGKKYDARADVWALGCIVYELMTYNKPFEATNSAALIFKILQDEPSDVPKELDYTDDLRMVVKQMLKKDYTTRPTVEDLFLIETIQEKAEELGFDLEKGKRKKKSKKEKKEKEPKEEKKKEKEKKKSKKEKEKEEKSKKSKKGADNANEDVNEEGDADEKNPNENTLNQSDLLSPTSVTETFNASQTLNETDASNETLESTKQTVEEEDGEQKLKYPKKGGKPAKQVVDQFDDEENQTAPPQKISPLAQTSPMLSGGSKGIWDQSSTGASNGPSKKVILSGTIANPKGQKKLIKSQFTTPQPIIPSINSQHKEKEEEIQEKEDEQEKEREEERKIIEEKEKEEEKQRQEEEEEKQKQEEEEEKQRQKEEEEEKQRQRQKEEEEEKQRQEEEEEKQRQKEEEEEKQRQKEEEEEKQRQKEEEEEKQRQKEEEEEKEKERLKQQQEEEEEEKQRQKEEEEEKQRQKEEEEEKQKEQLSLPKSHQLSSTKSSQSSLSNMSSPIDQSFSINTPNSTLQQSLGKEKEQEKVTEENSKEQEEKEVVQAGTKKTGKLTSTKSSTKAATKIKKGTNTVKKTSKAASLTPASQKKEDDGSAPAPNVASPGITSSTAHLTIANTNVSSTSSAPIPPTSPTSPISPTFTASSTKRAVHSRPKSASKKKVEEGTGTTKKPAGKAKARPPSAGKKKN</sequence>
<dbReference type="InterPro" id="IPR008271">
    <property type="entry name" value="Ser/Thr_kinase_AS"/>
</dbReference>
<comment type="caution">
    <text evidence="12">The sequence shown here is derived from an EMBL/GenBank/DDBJ whole genome shotgun (WGS) entry which is preliminary data.</text>
</comment>
<evidence type="ECO:0000256" key="7">
    <source>
        <dbReference type="ARBA" id="ARBA00022840"/>
    </source>
</evidence>
<evidence type="ECO:0000256" key="8">
    <source>
        <dbReference type="ARBA" id="ARBA00047899"/>
    </source>
</evidence>
<evidence type="ECO:0000313" key="13">
    <source>
        <dbReference type="Proteomes" id="UP000324800"/>
    </source>
</evidence>
<name>A0A5J4XB38_9EUKA</name>
<evidence type="ECO:0000256" key="3">
    <source>
        <dbReference type="ARBA" id="ARBA00022527"/>
    </source>
</evidence>
<keyword evidence="4" id="KW-0808">Transferase</keyword>
<feature type="compositionally biased region" description="Basic and acidic residues" evidence="10">
    <location>
        <begin position="505"/>
        <end position="654"/>
    </location>
</feature>
<gene>
    <name evidence="12" type="ORF">EZS28_000126</name>
</gene>
<evidence type="ECO:0000256" key="2">
    <source>
        <dbReference type="ARBA" id="ARBA00012513"/>
    </source>
</evidence>
<dbReference type="PANTHER" id="PTHR44899">
    <property type="entry name" value="CAMK FAMILY PROTEIN KINASE"/>
    <property type="match status" value="1"/>
</dbReference>
<dbReference type="CDD" id="cd08215">
    <property type="entry name" value="STKc_Nek"/>
    <property type="match status" value="1"/>
</dbReference>
<feature type="compositionally biased region" description="Polar residues" evidence="10">
    <location>
        <begin position="680"/>
        <end position="698"/>
    </location>
</feature>
<feature type="domain" description="Protein kinase" evidence="11">
    <location>
        <begin position="9"/>
        <end position="266"/>
    </location>
</feature>
<dbReference type="Gene3D" id="1.10.510.10">
    <property type="entry name" value="Transferase(Phosphotransferase) domain 1"/>
    <property type="match status" value="1"/>
</dbReference>
<dbReference type="GO" id="GO:0005524">
    <property type="term" value="F:ATP binding"/>
    <property type="evidence" value="ECO:0007669"/>
    <property type="project" value="UniProtKB-KW"/>
</dbReference>
<feature type="region of interest" description="Disordered" evidence="10">
    <location>
        <begin position="279"/>
        <end position="865"/>
    </location>
</feature>
<evidence type="ECO:0000256" key="10">
    <source>
        <dbReference type="SAM" id="MobiDB-lite"/>
    </source>
</evidence>
<feature type="compositionally biased region" description="Low complexity" evidence="10">
    <location>
        <begin position="660"/>
        <end position="679"/>
    </location>
</feature>
<evidence type="ECO:0000259" key="11">
    <source>
        <dbReference type="PROSITE" id="PS50011"/>
    </source>
</evidence>
<evidence type="ECO:0000313" key="12">
    <source>
        <dbReference type="EMBL" id="KAA6404333.1"/>
    </source>
</evidence>
<feature type="compositionally biased region" description="Basic residues" evidence="10">
    <location>
        <begin position="849"/>
        <end position="865"/>
    </location>
</feature>
<evidence type="ECO:0000256" key="6">
    <source>
        <dbReference type="ARBA" id="ARBA00022777"/>
    </source>
</evidence>
<proteinExistence type="inferred from homology"/>
<comment type="similarity">
    <text evidence="1">Belongs to the protein kinase superfamily. NEK Ser/Thr protein kinase family. NIMA subfamily.</text>
</comment>
<dbReference type="Proteomes" id="UP000324800">
    <property type="component" value="Unassembled WGS sequence"/>
</dbReference>
<dbReference type="Gene3D" id="3.30.200.20">
    <property type="entry name" value="Phosphorylase Kinase, domain 1"/>
    <property type="match status" value="1"/>
</dbReference>
<keyword evidence="3" id="KW-0723">Serine/threonine-protein kinase</keyword>
<evidence type="ECO:0000256" key="4">
    <source>
        <dbReference type="ARBA" id="ARBA00022679"/>
    </source>
</evidence>
<dbReference type="EMBL" id="SNRW01000009">
    <property type="protein sequence ID" value="KAA6404333.1"/>
    <property type="molecule type" value="Genomic_DNA"/>
</dbReference>
<feature type="compositionally biased region" description="Polar residues" evidence="10">
    <location>
        <begin position="782"/>
        <end position="797"/>
    </location>
</feature>
<evidence type="ECO:0000256" key="9">
    <source>
        <dbReference type="ARBA" id="ARBA00048679"/>
    </source>
</evidence>
<feature type="compositionally biased region" description="Low complexity" evidence="10">
    <location>
        <begin position="811"/>
        <end position="823"/>
    </location>
</feature>
<dbReference type="SUPFAM" id="SSF56112">
    <property type="entry name" value="Protein kinase-like (PK-like)"/>
    <property type="match status" value="1"/>
</dbReference>
<feature type="compositionally biased region" description="Polar residues" evidence="10">
    <location>
        <begin position="444"/>
        <end position="454"/>
    </location>
</feature>
<feature type="compositionally biased region" description="Polar residues" evidence="10">
    <location>
        <begin position="476"/>
        <end position="490"/>
    </location>
</feature>
<dbReference type="EC" id="2.7.11.1" evidence="2"/>
<feature type="compositionally biased region" description="Basic and acidic residues" evidence="10">
    <location>
        <begin position="699"/>
        <end position="720"/>
    </location>
</feature>
<evidence type="ECO:0000256" key="5">
    <source>
        <dbReference type="ARBA" id="ARBA00022741"/>
    </source>
</evidence>
<organism evidence="12 13">
    <name type="scientific">Streblomastix strix</name>
    <dbReference type="NCBI Taxonomy" id="222440"/>
    <lineage>
        <taxon>Eukaryota</taxon>
        <taxon>Metamonada</taxon>
        <taxon>Preaxostyla</taxon>
        <taxon>Oxymonadida</taxon>
        <taxon>Streblomastigidae</taxon>
        <taxon>Streblomastix</taxon>
    </lineage>
</organism>
<feature type="compositionally biased region" description="Low complexity" evidence="10">
    <location>
        <begin position="721"/>
        <end position="741"/>
    </location>
</feature>
<dbReference type="PANTHER" id="PTHR44899:SF3">
    <property type="entry name" value="SERINE_THREONINE-PROTEIN KINASE NEK1"/>
    <property type="match status" value="1"/>
</dbReference>
<evidence type="ECO:0000256" key="1">
    <source>
        <dbReference type="ARBA" id="ARBA00010886"/>
    </source>
</evidence>
<dbReference type="AlphaFoldDB" id="A0A5J4XB38"/>
<keyword evidence="6 12" id="KW-0418">Kinase</keyword>
<accession>A0A5J4XB38</accession>
<dbReference type="PROSITE" id="PS50011">
    <property type="entry name" value="PROTEIN_KINASE_DOM"/>
    <property type="match status" value="1"/>
</dbReference>
<protein>
    <recommendedName>
        <fullName evidence="2">non-specific serine/threonine protein kinase</fullName>
        <ecNumber evidence="2">2.7.11.1</ecNumber>
    </recommendedName>
</protein>
<dbReference type="FunFam" id="3.30.200.20:FF:000097">
    <property type="entry name" value="Probable serine/threonine-protein kinase nek1"/>
    <property type="match status" value="1"/>
</dbReference>
<dbReference type="InterPro" id="IPR051131">
    <property type="entry name" value="NEK_Ser/Thr_kinase_NIMA"/>
</dbReference>
<dbReference type="PROSITE" id="PS00108">
    <property type="entry name" value="PROTEIN_KINASE_ST"/>
    <property type="match status" value="1"/>
</dbReference>
<keyword evidence="7" id="KW-0067">ATP-binding</keyword>